<evidence type="ECO:0000313" key="3">
    <source>
        <dbReference type="Proteomes" id="UP000587415"/>
    </source>
</evidence>
<dbReference type="AlphaFoldDB" id="A0A7X6BMF5"/>
<proteinExistence type="predicted"/>
<sequence>MGTTDHVLRRAEAAPERGGGDDLSDVELVISRARAGDLTENEAFEDIERIVRRRDPIEIYQKSWG</sequence>
<gene>
    <name evidence="2" type="ORF">GGQ87_001276</name>
</gene>
<dbReference type="RefSeq" id="WP_168045849.1">
    <property type="nucleotide sequence ID" value="NZ_JAATJM010000001.1"/>
</dbReference>
<accession>A0A7X6BMF5</accession>
<feature type="compositionally biased region" description="Basic and acidic residues" evidence="1">
    <location>
        <begin position="1"/>
        <end position="20"/>
    </location>
</feature>
<protein>
    <submittedName>
        <fullName evidence="2">Uncharacterized protein</fullName>
    </submittedName>
</protein>
<evidence type="ECO:0000256" key="1">
    <source>
        <dbReference type="SAM" id="MobiDB-lite"/>
    </source>
</evidence>
<reference evidence="2 3" key="1">
    <citation type="submission" date="2020-03" db="EMBL/GenBank/DDBJ databases">
        <title>Genomic Encyclopedia of Type Strains, Phase IV (KMG-IV): sequencing the most valuable type-strain genomes for metagenomic binning, comparative biology and taxonomic classification.</title>
        <authorList>
            <person name="Goeker M."/>
        </authorList>
    </citation>
    <scope>NUCLEOTIDE SEQUENCE [LARGE SCALE GENOMIC DNA]</scope>
    <source>
        <strain evidence="2 3">DSM 4736</strain>
    </source>
</reference>
<organism evidence="2 3">
    <name type="scientific">Brevundimonas alba</name>
    <dbReference type="NCBI Taxonomy" id="74314"/>
    <lineage>
        <taxon>Bacteria</taxon>
        <taxon>Pseudomonadati</taxon>
        <taxon>Pseudomonadota</taxon>
        <taxon>Alphaproteobacteria</taxon>
        <taxon>Caulobacterales</taxon>
        <taxon>Caulobacteraceae</taxon>
        <taxon>Brevundimonas</taxon>
    </lineage>
</organism>
<dbReference type="Proteomes" id="UP000587415">
    <property type="component" value="Unassembled WGS sequence"/>
</dbReference>
<evidence type="ECO:0000313" key="2">
    <source>
        <dbReference type="EMBL" id="NJC41018.1"/>
    </source>
</evidence>
<feature type="region of interest" description="Disordered" evidence="1">
    <location>
        <begin position="1"/>
        <end position="23"/>
    </location>
</feature>
<dbReference type="EMBL" id="JAATJM010000001">
    <property type="protein sequence ID" value="NJC41018.1"/>
    <property type="molecule type" value="Genomic_DNA"/>
</dbReference>
<name>A0A7X6BMF5_9CAUL</name>
<keyword evidence="3" id="KW-1185">Reference proteome</keyword>
<comment type="caution">
    <text evidence="2">The sequence shown here is derived from an EMBL/GenBank/DDBJ whole genome shotgun (WGS) entry which is preliminary data.</text>
</comment>